<dbReference type="EMBL" id="VTPC01001511">
    <property type="protein sequence ID" value="KAF2901688.1"/>
    <property type="molecule type" value="Genomic_DNA"/>
</dbReference>
<comment type="caution">
    <text evidence="3">The sequence shown here is derived from an EMBL/GenBank/DDBJ whole genome shotgun (WGS) entry which is preliminary data.</text>
</comment>
<evidence type="ECO:0000313" key="4">
    <source>
        <dbReference type="Proteomes" id="UP000801492"/>
    </source>
</evidence>
<dbReference type="Proteomes" id="UP000801492">
    <property type="component" value="Unassembled WGS sequence"/>
</dbReference>
<feature type="compositionally biased region" description="Basic and acidic residues" evidence="1">
    <location>
        <begin position="70"/>
        <end position="80"/>
    </location>
</feature>
<feature type="signal peptide" evidence="2">
    <location>
        <begin position="1"/>
        <end position="22"/>
    </location>
</feature>
<feature type="chain" id="PRO_5035482508" evidence="2">
    <location>
        <begin position="23"/>
        <end position="189"/>
    </location>
</feature>
<evidence type="ECO:0000256" key="2">
    <source>
        <dbReference type="SAM" id="SignalP"/>
    </source>
</evidence>
<evidence type="ECO:0000313" key="3">
    <source>
        <dbReference type="EMBL" id="KAF2901688.1"/>
    </source>
</evidence>
<reference evidence="3" key="1">
    <citation type="submission" date="2019-08" db="EMBL/GenBank/DDBJ databases">
        <title>The genome of the North American firefly Photinus pyralis.</title>
        <authorList>
            <consortium name="Photinus pyralis genome working group"/>
            <person name="Fallon T.R."/>
            <person name="Sander Lower S.E."/>
            <person name="Weng J.-K."/>
        </authorList>
    </citation>
    <scope>NUCLEOTIDE SEQUENCE</scope>
    <source>
        <strain evidence="3">TRF0915ILg1</strain>
        <tissue evidence="3">Whole body</tissue>
    </source>
</reference>
<proteinExistence type="predicted"/>
<feature type="region of interest" description="Disordered" evidence="1">
    <location>
        <begin position="70"/>
        <end position="189"/>
    </location>
</feature>
<protein>
    <submittedName>
        <fullName evidence="3">Uncharacterized protein</fullName>
    </submittedName>
</protein>
<keyword evidence="2" id="KW-0732">Signal</keyword>
<organism evidence="3 4">
    <name type="scientific">Ignelater luminosus</name>
    <name type="common">Cucubano</name>
    <name type="synonym">Pyrophorus luminosus</name>
    <dbReference type="NCBI Taxonomy" id="2038154"/>
    <lineage>
        <taxon>Eukaryota</taxon>
        <taxon>Metazoa</taxon>
        <taxon>Ecdysozoa</taxon>
        <taxon>Arthropoda</taxon>
        <taxon>Hexapoda</taxon>
        <taxon>Insecta</taxon>
        <taxon>Pterygota</taxon>
        <taxon>Neoptera</taxon>
        <taxon>Endopterygota</taxon>
        <taxon>Coleoptera</taxon>
        <taxon>Polyphaga</taxon>
        <taxon>Elateriformia</taxon>
        <taxon>Elateroidea</taxon>
        <taxon>Elateridae</taxon>
        <taxon>Agrypninae</taxon>
        <taxon>Pyrophorini</taxon>
        <taxon>Ignelater</taxon>
    </lineage>
</organism>
<dbReference type="AlphaFoldDB" id="A0A8K0D919"/>
<feature type="compositionally biased region" description="Low complexity" evidence="1">
    <location>
        <begin position="85"/>
        <end position="94"/>
    </location>
</feature>
<accession>A0A8K0D919</accession>
<gene>
    <name evidence="3" type="ORF">ILUMI_04501</name>
</gene>
<evidence type="ECO:0000256" key="1">
    <source>
        <dbReference type="SAM" id="MobiDB-lite"/>
    </source>
</evidence>
<feature type="compositionally biased region" description="Basic and acidic residues" evidence="1">
    <location>
        <begin position="97"/>
        <end position="122"/>
    </location>
</feature>
<name>A0A8K0D919_IGNLU</name>
<keyword evidence="4" id="KW-1185">Reference proteome</keyword>
<sequence length="189" mass="22088">MKIHLISLQLCIILVTILITESMEKEREDQLDLFLIIVENVLTDNVVHHKVDYNKALKMFIKALASLKKKETEEKNHKEDEECVLSDSESSSSESDSESRENVSEHKKCIKEKNKIKNENQKKRPKENKHKVAERSREDYSAEDEGDLGDGRRSLSIYRPQAQPKHTAFTDTWSKKHERDSFTAYRKRS</sequence>
<feature type="compositionally biased region" description="Basic and acidic residues" evidence="1">
    <location>
        <begin position="130"/>
        <end position="140"/>
    </location>
</feature>